<dbReference type="VEuPathDB" id="TriTrypDB:Lsey_0113_0160"/>
<dbReference type="OrthoDB" id="10250354at2759"/>
<feature type="region of interest" description="Disordered" evidence="1">
    <location>
        <begin position="39"/>
        <end position="62"/>
    </location>
</feature>
<dbReference type="InterPro" id="IPR001623">
    <property type="entry name" value="DnaJ_domain"/>
</dbReference>
<dbReference type="PRINTS" id="PR00625">
    <property type="entry name" value="JDOMAIN"/>
</dbReference>
<proteinExistence type="predicted"/>
<dbReference type="SUPFAM" id="SSF144217">
    <property type="entry name" value="CSL zinc finger"/>
    <property type="match status" value="1"/>
</dbReference>
<evidence type="ECO:0000259" key="2">
    <source>
        <dbReference type="PROSITE" id="PS50076"/>
    </source>
</evidence>
<feature type="compositionally biased region" description="Basic and acidic residues" evidence="1">
    <location>
        <begin position="39"/>
        <end position="51"/>
    </location>
</feature>
<sequence>MTAYRWSYAEWTPYEVLRVPSNASISDIRAAFKKMALRTHPDKQRGDRHDGNGSSNSANVTPSATAVAPMTFQAVKEASEVLLDPFNRAAYDASRSHALVRAVGEISDTLSLRDDFQLVDMPDEAPEGGAQAHVYQCECRCGGVYEVVVFADATLHAHRTLRCECDCCSLVVEVVV</sequence>
<dbReference type="Gene3D" id="1.10.287.110">
    <property type="entry name" value="DnaJ domain"/>
    <property type="match status" value="1"/>
</dbReference>
<gene>
    <name evidence="3" type="ORF">ABL78_4091</name>
</gene>
<dbReference type="PANTHER" id="PTHR24074">
    <property type="entry name" value="CO-CHAPERONE PROTEIN DJLA"/>
    <property type="match status" value="1"/>
</dbReference>
<comment type="caution">
    <text evidence="3">The sequence shown here is derived from an EMBL/GenBank/DDBJ whole genome shotgun (WGS) entry which is preliminary data.</text>
</comment>
<dbReference type="Gene3D" id="3.10.660.10">
    <property type="entry name" value="DPH Zinc finger"/>
    <property type="match status" value="1"/>
</dbReference>
<evidence type="ECO:0000313" key="4">
    <source>
        <dbReference type="Proteomes" id="UP000038009"/>
    </source>
</evidence>
<dbReference type="SUPFAM" id="SSF46565">
    <property type="entry name" value="Chaperone J-domain"/>
    <property type="match status" value="1"/>
</dbReference>
<keyword evidence="4" id="KW-1185">Reference proteome</keyword>
<dbReference type="Pfam" id="PF00226">
    <property type="entry name" value="DnaJ"/>
    <property type="match status" value="1"/>
</dbReference>
<dbReference type="SMART" id="SM00271">
    <property type="entry name" value="DnaJ"/>
    <property type="match status" value="1"/>
</dbReference>
<organism evidence="3 4">
    <name type="scientific">Leptomonas seymouri</name>
    <dbReference type="NCBI Taxonomy" id="5684"/>
    <lineage>
        <taxon>Eukaryota</taxon>
        <taxon>Discoba</taxon>
        <taxon>Euglenozoa</taxon>
        <taxon>Kinetoplastea</taxon>
        <taxon>Metakinetoplastina</taxon>
        <taxon>Trypanosomatida</taxon>
        <taxon>Trypanosomatidae</taxon>
        <taxon>Leishmaniinae</taxon>
        <taxon>Leptomonas</taxon>
    </lineage>
</organism>
<accession>A0A0N1IKZ1</accession>
<evidence type="ECO:0000256" key="1">
    <source>
        <dbReference type="SAM" id="MobiDB-lite"/>
    </source>
</evidence>
<feature type="compositionally biased region" description="Polar residues" evidence="1">
    <location>
        <begin position="52"/>
        <end position="62"/>
    </location>
</feature>
<dbReference type="Proteomes" id="UP000038009">
    <property type="component" value="Unassembled WGS sequence"/>
</dbReference>
<dbReference type="InterPro" id="IPR036671">
    <property type="entry name" value="DPH_MB_sf"/>
</dbReference>
<feature type="domain" description="J" evidence="2">
    <location>
        <begin position="12"/>
        <end position="95"/>
    </location>
</feature>
<dbReference type="EMBL" id="LJSK01000113">
    <property type="protein sequence ID" value="KPI86855.1"/>
    <property type="molecule type" value="Genomic_DNA"/>
</dbReference>
<dbReference type="AlphaFoldDB" id="A0A0N1IKZ1"/>
<dbReference type="PROSITE" id="PS50076">
    <property type="entry name" value="DNAJ_2"/>
    <property type="match status" value="1"/>
</dbReference>
<evidence type="ECO:0000313" key="3">
    <source>
        <dbReference type="EMBL" id="KPI86855.1"/>
    </source>
</evidence>
<protein>
    <submittedName>
        <fullName evidence="3">Putative chaperone protein DNAj</fullName>
    </submittedName>
</protein>
<dbReference type="CDD" id="cd06257">
    <property type="entry name" value="DnaJ"/>
    <property type="match status" value="1"/>
</dbReference>
<name>A0A0N1IKZ1_LEPSE</name>
<dbReference type="InterPro" id="IPR050817">
    <property type="entry name" value="DjlA_DnaK_co-chaperone"/>
</dbReference>
<dbReference type="OMA" id="RCECDSC"/>
<dbReference type="InterPro" id="IPR036869">
    <property type="entry name" value="J_dom_sf"/>
</dbReference>
<reference evidence="3 4" key="1">
    <citation type="journal article" date="2015" name="PLoS Pathog.">
        <title>Leptomonas seymouri: Adaptations to the Dixenous Life Cycle Analyzed by Genome Sequencing, Transcriptome Profiling and Co-infection with Leishmania donovani.</title>
        <authorList>
            <person name="Kraeva N."/>
            <person name="Butenko A."/>
            <person name="Hlavacova J."/>
            <person name="Kostygov A."/>
            <person name="Myskova J."/>
            <person name="Grybchuk D."/>
            <person name="Lestinova T."/>
            <person name="Votypka J."/>
            <person name="Volf P."/>
            <person name="Opperdoes F."/>
            <person name="Flegontov P."/>
            <person name="Lukes J."/>
            <person name="Yurchenko V."/>
        </authorList>
    </citation>
    <scope>NUCLEOTIDE SEQUENCE [LARGE SCALE GENOMIC DNA]</scope>
    <source>
        <strain evidence="3 4">ATCC 30220</strain>
    </source>
</reference>